<reference evidence="2" key="2">
    <citation type="journal article" date="2016" name="Int. J. Syst. Evol. Microbiol.">
        <title>Complete genome sequence and cell structure of Limnochorda pilosa, a Gram-negative spore-former within the phylum Firmicutes.</title>
        <authorList>
            <person name="Watanabe M."/>
            <person name="Kojima H."/>
            <person name="Fukui M."/>
        </authorList>
    </citation>
    <scope>NUCLEOTIDE SEQUENCE [LARGE SCALE GENOMIC DNA]</scope>
    <source>
        <strain evidence="2">HC45</strain>
    </source>
</reference>
<keyword evidence="2" id="KW-1185">Reference proteome</keyword>
<proteinExistence type="predicted"/>
<dbReference type="Proteomes" id="UP000065807">
    <property type="component" value="Chromosome"/>
</dbReference>
<dbReference type="NCBIfam" id="NF007788">
    <property type="entry name" value="PRK10481.1"/>
    <property type="match status" value="1"/>
</dbReference>
<organism evidence="1 2">
    <name type="scientific">Limnochorda pilosa</name>
    <dbReference type="NCBI Taxonomy" id="1555112"/>
    <lineage>
        <taxon>Bacteria</taxon>
        <taxon>Bacillati</taxon>
        <taxon>Bacillota</taxon>
        <taxon>Limnochordia</taxon>
        <taxon>Limnochordales</taxon>
        <taxon>Limnochordaceae</taxon>
        <taxon>Limnochorda</taxon>
    </lineage>
</organism>
<dbReference type="KEGG" id="lpil:LIP_2311"/>
<evidence type="ECO:0000313" key="2">
    <source>
        <dbReference type="Proteomes" id="UP000065807"/>
    </source>
</evidence>
<sequence>MRPKVGVVTLGQSPRPDMVGEMRVWLGDVEPVERGALDDLTPEQIAEVHASNGEDALLTRLRDGSSVVVGERAMVPRLQAAISRLEAQGADAVLLACTGPFPAFQHSRPLLLAERLLVEGAAAVARGCRVGVICPLPEQEEATRRKWSDLFSHLHVAVGSPYGPLDALRRAARRLREARVEFVILDCMGYTQAMKEVVRAEAGVPVLLARSLVARLAAEVVA</sequence>
<protein>
    <submittedName>
        <fullName evidence="1">AroM family protein</fullName>
    </submittedName>
</protein>
<dbReference type="AlphaFoldDB" id="A0A0K2SMD4"/>
<evidence type="ECO:0000313" key="1">
    <source>
        <dbReference type="EMBL" id="BAS28152.1"/>
    </source>
</evidence>
<name>A0A0K2SMD4_LIMPI</name>
<dbReference type="EMBL" id="AP014924">
    <property type="protein sequence ID" value="BAS28152.1"/>
    <property type="molecule type" value="Genomic_DNA"/>
</dbReference>
<dbReference type="InterPro" id="IPR010843">
    <property type="entry name" value="Uncharacterised_AroM"/>
</dbReference>
<accession>A0A0K2SMD4</accession>
<dbReference type="Pfam" id="PF07302">
    <property type="entry name" value="AroM"/>
    <property type="match status" value="1"/>
</dbReference>
<gene>
    <name evidence="1" type="ORF">LIP_2311</name>
</gene>
<dbReference type="STRING" id="1555112.LIP_2311"/>
<reference evidence="2" key="1">
    <citation type="submission" date="2015-07" db="EMBL/GenBank/DDBJ databases">
        <title>Complete genome sequence and phylogenetic analysis of Limnochorda pilosa.</title>
        <authorList>
            <person name="Watanabe M."/>
            <person name="Kojima H."/>
            <person name="Fukui M."/>
        </authorList>
    </citation>
    <scope>NUCLEOTIDE SEQUENCE [LARGE SCALE GENOMIC DNA]</scope>
    <source>
        <strain evidence="2">HC45</strain>
    </source>
</reference>